<dbReference type="InterPro" id="IPR000742">
    <property type="entry name" value="EGF"/>
</dbReference>
<dbReference type="PANTHER" id="PTHR24034:SF209">
    <property type="entry name" value="EGF-LIKE DOMAIN-CONTAINING PROTEIN"/>
    <property type="match status" value="1"/>
</dbReference>
<keyword evidence="2" id="KW-0732">Signal</keyword>
<dbReference type="STRING" id="6198.A0A074ZDI7"/>
<dbReference type="SUPFAM" id="SSF57184">
    <property type="entry name" value="Growth factor receptor domain"/>
    <property type="match status" value="1"/>
</dbReference>
<dbReference type="InterPro" id="IPR009030">
    <property type="entry name" value="Growth_fac_rcpt_cys_sf"/>
</dbReference>
<feature type="domain" description="EGF-like" evidence="5">
    <location>
        <begin position="69"/>
        <end position="84"/>
    </location>
</feature>
<dbReference type="GeneID" id="20328749"/>
<dbReference type="EMBL" id="KL596840">
    <property type="protein sequence ID" value="KER23672.1"/>
    <property type="molecule type" value="Genomic_DNA"/>
</dbReference>
<dbReference type="Pfam" id="PF07645">
    <property type="entry name" value="EGF_CA"/>
    <property type="match status" value="1"/>
</dbReference>
<gene>
    <name evidence="6" type="ORF">T265_14583</name>
</gene>
<dbReference type="GO" id="GO:0005509">
    <property type="term" value="F:calcium ion binding"/>
    <property type="evidence" value="ECO:0007669"/>
    <property type="project" value="InterPro"/>
</dbReference>
<dbReference type="OrthoDB" id="6229058at2759"/>
<keyword evidence="7" id="KW-1185">Reference proteome</keyword>
<sequence>KIDVCAIHRGYLCPNGECVPSGRDFYCNCDPGFTPSFDRRRCLNHCERMGPNICPNGRCVVMPYGDYECQCHPGYERSMDRKHCVPEEAQPVIYELPPIMPYINDEAVSPSKFPYVPTTRYTGGDQPYQWNSWRSHRAPNYQPLPRRSWSRPNGVSNAPCNQPHIVQRCSGGMCLNLGGRSYMCECLPGSMLSSENQKDSAQQRQRPIARKYRKIPTAVTIIFSNLSQQWSRAEKYDYFLSVIQSDMWTK</sequence>
<evidence type="ECO:0000256" key="4">
    <source>
        <dbReference type="ARBA" id="ARBA00023157"/>
    </source>
</evidence>
<organism evidence="6 7">
    <name type="scientific">Opisthorchis viverrini</name>
    <name type="common">Southeast Asian liver fluke</name>
    <dbReference type="NCBI Taxonomy" id="6198"/>
    <lineage>
        <taxon>Eukaryota</taxon>
        <taxon>Metazoa</taxon>
        <taxon>Spiralia</taxon>
        <taxon>Lophotrochozoa</taxon>
        <taxon>Platyhelminthes</taxon>
        <taxon>Trematoda</taxon>
        <taxon>Digenea</taxon>
        <taxon>Opisthorchiida</taxon>
        <taxon>Opisthorchiata</taxon>
        <taxon>Opisthorchiidae</taxon>
        <taxon>Opisthorchis</taxon>
    </lineage>
</organism>
<evidence type="ECO:0000256" key="1">
    <source>
        <dbReference type="ARBA" id="ARBA00022536"/>
    </source>
</evidence>
<dbReference type="SMART" id="SM00181">
    <property type="entry name" value="EGF"/>
    <property type="match status" value="3"/>
</dbReference>
<accession>A0A074ZDI7</accession>
<evidence type="ECO:0000313" key="6">
    <source>
        <dbReference type="EMBL" id="KER23672.1"/>
    </source>
</evidence>
<dbReference type="CTD" id="20328749"/>
<dbReference type="InterPro" id="IPR050751">
    <property type="entry name" value="ECM_structural_protein"/>
</dbReference>
<feature type="non-terminal residue" evidence="6">
    <location>
        <position position="1"/>
    </location>
</feature>
<evidence type="ECO:0000256" key="2">
    <source>
        <dbReference type="ARBA" id="ARBA00022729"/>
    </source>
</evidence>
<name>A0A074ZDI7_OPIVI</name>
<keyword evidence="1" id="KW-0245">EGF-like domain</keyword>
<dbReference type="Proteomes" id="UP000054324">
    <property type="component" value="Unassembled WGS sequence"/>
</dbReference>
<dbReference type="SUPFAM" id="SSF57196">
    <property type="entry name" value="EGF/Laminin"/>
    <property type="match status" value="1"/>
</dbReference>
<protein>
    <recommendedName>
        <fullName evidence="5">EGF-like domain-containing protein</fullName>
    </recommendedName>
</protein>
<dbReference type="InterPro" id="IPR049883">
    <property type="entry name" value="NOTCH1_EGF-like"/>
</dbReference>
<evidence type="ECO:0000259" key="5">
    <source>
        <dbReference type="PROSITE" id="PS01186"/>
    </source>
</evidence>
<proteinExistence type="predicted"/>
<evidence type="ECO:0000256" key="3">
    <source>
        <dbReference type="ARBA" id="ARBA00022737"/>
    </source>
</evidence>
<keyword evidence="3" id="KW-0677">Repeat</keyword>
<dbReference type="AlphaFoldDB" id="A0A074ZDI7"/>
<dbReference type="InterPro" id="IPR001881">
    <property type="entry name" value="EGF-like_Ca-bd_dom"/>
</dbReference>
<dbReference type="SMART" id="SM00179">
    <property type="entry name" value="EGF_CA"/>
    <property type="match status" value="2"/>
</dbReference>
<dbReference type="Gene3D" id="2.10.25.10">
    <property type="entry name" value="Laminin"/>
    <property type="match status" value="2"/>
</dbReference>
<keyword evidence="4" id="KW-1015">Disulfide bond</keyword>
<reference evidence="6 7" key="1">
    <citation type="submission" date="2013-11" db="EMBL/GenBank/DDBJ databases">
        <title>Opisthorchis viverrini - life in the bile duct.</title>
        <authorList>
            <person name="Young N.D."/>
            <person name="Nagarajan N."/>
            <person name="Lin S.J."/>
            <person name="Korhonen P.K."/>
            <person name="Jex A.R."/>
            <person name="Hall R.S."/>
            <person name="Safavi-Hemami H."/>
            <person name="Kaewkong W."/>
            <person name="Bertrand D."/>
            <person name="Gao S."/>
            <person name="Seet Q."/>
            <person name="Wongkham S."/>
            <person name="Teh B.T."/>
            <person name="Wongkham C."/>
            <person name="Intapan P.M."/>
            <person name="Maleewong W."/>
            <person name="Yang X."/>
            <person name="Hu M."/>
            <person name="Wang Z."/>
            <person name="Hofmann A."/>
            <person name="Sternberg P.W."/>
            <person name="Tan P."/>
            <person name="Wang J."/>
            <person name="Gasser R.B."/>
        </authorList>
    </citation>
    <scope>NUCLEOTIDE SEQUENCE [LARGE SCALE GENOMIC DNA]</scope>
</reference>
<dbReference type="KEGG" id="ovi:T265_14583"/>
<dbReference type="RefSeq" id="XP_009172578.1">
    <property type="nucleotide sequence ID" value="XM_009174314.1"/>
</dbReference>
<evidence type="ECO:0000313" key="7">
    <source>
        <dbReference type="Proteomes" id="UP000054324"/>
    </source>
</evidence>
<dbReference type="PANTHER" id="PTHR24034">
    <property type="entry name" value="EGF-LIKE DOMAIN-CONTAINING PROTEIN"/>
    <property type="match status" value="1"/>
</dbReference>
<dbReference type="PROSITE" id="PS01186">
    <property type="entry name" value="EGF_2"/>
    <property type="match status" value="1"/>
</dbReference>